<dbReference type="PROSITE" id="PS51191">
    <property type="entry name" value="FEMABX"/>
    <property type="match status" value="1"/>
</dbReference>
<dbReference type="EMBL" id="MHOP01000011">
    <property type="protein sequence ID" value="OGZ66009.1"/>
    <property type="molecule type" value="Genomic_DNA"/>
</dbReference>
<keyword evidence="2" id="KW-0808">Transferase</keyword>
<evidence type="ECO:0000256" key="2">
    <source>
        <dbReference type="ARBA" id="ARBA00022679"/>
    </source>
</evidence>
<dbReference type="GO" id="GO:0008360">
    <property type="term" value="P:regulation of cell shape"/>
    <property type="evidence" value="ECO:0007669"/>
    <property type="project" value="UniProtKB-KW"/>
</dbReference>
<dbReference type="GO" id="GO:0071555">
    <property type="term" value="P:cell wall organization"/>
    <property type="evidence" value="ECO:0007669"/>
    <property type="project" value="UniProtKB-KW"/>
</dbReference>
<evidence type="ECO:0000256" key="1">
    <source>
        <dbReference type="ARBA" id="ARBA00009943"/>
    </source>
</evidence>
<evidence type="ECO:0000256" key="5">
    <source>
        <dbReference type="ARBA" id="ARBA00023315"/>
    </source>
</evidence>
<dbReference type="Pfam" id="PF02388">
    <property type="entry name" value="FemAB"/>
    <property type="match status" value="2"/>
</dbReference>
<dbReference type="GO" id="GO:0016755">
    <property type="term" value="F:aminoacyltransferase activity"/>
    <property type="evidence" value="ECO:0007669"/>
    <property type="project" value="InterPro"/>
</dbReference>
<evidence type="ECO:0000256" key="3">
    <source>
        <dbReference type="ARBA" id="ARBA00022960"/>
    </source>
</evidence>
<comment type="caution">
    <text evidence="7">The sequence shown here is derived from an EMBL/GenBank/DDBJ whole genome shotgun (WGS) entry which is preliminary data.</text>
</comment>
<dbReference type="SUPFAM" id="SSF55729">
    <property type="entry name" value="Acyl-CoA N-acyltransferases (Nat)"/>
    <property type="match status" value="2"/>
</dbReference>
<dbReference type="GO" id="GO:0009252">
    <property type="term" value="P:peptidoglycan biosynthetic process"/>
    <property type="evidence" value="ECO:0007669"/>
    <property type="project" value="UniProtKB-KW"/>
</dbReference>
<evidence type="ECO:0000256" key="6">
    <source>
        <dbReference type="ARBA" id="ARBA00023316"/>
    </source>
</evidence>
<comment type="similarity">
    <text evidence="1">Belongs to the FemABX family.</text>
</comment>
<reference evidence="7 8" key="1">
    <citation type="journal article" date="2016" name="Nat. Commun.">
        <title>Thousands of microbial genomes shed light on interconnected biogeochemical processes in an aquifer system.</title>
        <authorList>
            <person name="Anantharaman K."/>
            <person name="Brown C.T."/>
            <person name="Hug L.A."/>
            <person name="Sharon I."/>
            <person name="Castelle C.J."/>
            <person name="Probst A.J."/>
            <person name="Thomas B.C."/>
            <person name="Singh A."/>
            <person name="Wilkins M.J."/>
            <person name="Karaoz U."/>
            <person name="Brodie E.L."/>
            <person name="Williams K.H."/>
            <person name="Hubbard S.S."/>
            <person name="Banfield J.F."/>
        </authorList>
    </citation>
    <scope>NUCLEOTIDE SEQUENCE [LARGE SCALE GENOMIC DNA]</scope>
</reference>
<organism evidence="7 8">
    <name type="scientific">Candidatus Staskawiczbacteria bacterium RIFCSPHIGHO2_01_FULL_41_41</name>
    <dbReference type="NCBI Taxonomy" id="1802203"/>
    <lineage>
        <taxon>Bacteria</taxon>
        <taxon>Candidatus Staskawicziibacteriota</taxon>
    </lineage>
</organism>
<protein>
    <recommendedName>
        <fullName evidence="9">BioF2-like acetyltransferase domain-containing protein</fullName>
    </recommendedName>
</protein>
<gene>
    <name evidence="7" type="ORF">A2822_03100</name>
</gene>
<evidence type="ECO:0000313" key="7">
    <source>
        <dbReference type="EMBL" id="OGZ66009.1"/>
    </source>
</evidence>
<keyword evidence="6" id="KW-0961">Cell wall biogenesis/degradation</keyword>
<keyword evidence="5" id="KW-0012">Acyltransferase</keyword>
<accession>A0A1G2HUC9</accession>
<dbReference type="InterPro" id="IPR016181">
    <property type="entry name" value="Acyl_CoA_acyltransferase"/>
</dbReference>
<evidence type="ECO:0008006" key="9">
    <source>
        <dbReference type="Google" id="ProtNLM"/>
    </source>
</evidence>
<dbReference type="InterPro" id="IPR050644">
    <property type="entry name" value="PG_Glycine_Bridge_Synth"/>
</dbReference>
<dbReference type="Gene3D" id="3.40.630.30">
    <property type="match status" value="2"/>
</dbReference>
<name>A0A1G2HUC9_9BACT</name>
<dbReference type="AlphaFoldDB" id="A0A1G2HUC9"/>
<sequence length="354" mass="40973">MEIKEIINKQEWEEFIAGCMEKTFLQSWAWGDFHVSLGNKVWRFGIFHEGEMIAAALTVKISAKRGSFLLVPHGPVVNSKFKNQNVKLLSILLEKLKDLAKAEKVDFIRISPIIKRTVENTALFANLGFRQGPLHYHPESSWKLNVEPNEEQLLDGMRKTTRYLVKKALQDKDIEIIKSTDLADMELFYKLHTPVAKIQKFVPFSLDYLKKEFSAFLQDNPPSHKASDGRSNIVLYFAKYKGQYIATSFEIFWSGIGFYHHAALLPEFHKIPVSALLQWEAIKEAKSRGCKVYDFWGYADPVKNPKHPYAGPTLFKMGFGGYVDEYVKTQDFVISYKYWINYIIETIRKVRRGL</sequence>
<dbReference type="PANTHER" id="PTHR36174:SF1">
    <property type="entry name" value="LIPID II:GLYCINE GLYCYLTRANSFERASE"/>
    <property type="match status" value="1"/>
</dbReference>
<keyword evidence="3" id="KW-0133">Cell shape</keyword>
<keyword evidence="4" id="KW-0573">Peptidoglycan synthesis</keyword>
<evidence type="ECO:0000256" key="4">
    <source>
        <dbReference type="ARBA" id="ARBA00022984"/>
    </source>
</evidence>
<dbReference type="Proteomes" id="UP000178774">
    <property type="component" value="Unassembled WGS sequence"/>
</dbReference>
<dbReference type="InterPro" id="IPR003447">
    <property type="entry name" value="FEMABX"/>
</dbReference>
<dbReference type="PANTHER" id="PTHR36174">
    <property type="entry name" value="LIPID II:GLYCINE GLYCYLTRANSFERASE"/>
    <property type="match status" value="1"/>
</dbReference>
<evidence type="ECO:0000313" key="8">
    <source>
        <dbReference type="Proteomes" id="UP000178774"/>
    </source>
</evidence>
<proteinExistence type="inferred from homology"/>